<accession>A0AAW1RY37</accession>
<dbReference type="AlphaFoldDB" id="A0AAW1RY37"/>
<evidence type="ECO:0000313" key="3">
    <source>
        <dbReference type="Proteomes" id="UP001438707"/>
    </source>
</evidence>
<reference evidence="2 3" key="1">
    <citation type="journal article" date="2024" name="Nat. Commun.">
        <title>Phylogenomics reveals the evolutionary origins of lichenization in chlorophyte algae.</title>
        <authorList>
            <person name="Puginier C."/>
            <person name="Libourel C."/>
            <person name="Otte J."/>
            <person name="Skaloud P."/>
            <person name="Haon M."/>
            <person name="Grisel S."/>
            <person name="Petersen M."/>
            <person name="Berrin J.G."/>
            <person name="Delaux P.M."/>
            <person name="Dal Grande F."/>
            <person name="Keller J."/>
        </authorList>
    </citation>
    <scope>NUCLEOTIDE SEQUENCE [LARGE SCALE GENOMIC DNA]</scope>
    <source>
        <strain evidence="2 3">SAG 2145</strain>
    </source>
</reference>
<feature type="region of interest" description="Disordered" evidence="1">
    <location>
        <begin position="40"/>
        <end position="87"/>
    </location>
</feature>
<evidence type="ECO:0000256" key="1">
    <source>
        <dbReference type="SAM" id="MobiDB-lite"/>
    </source>
</evidence>
<keyword evidence="3" id="KW-1185">Reference proteome</keyword>
<protein>
    <recommendedName>
        <fullName evidence="4">JmjC domain-containing protein</fullName>
    </recommendedName>
</protein>
<gene>
    <name evidence="2" type="ORF">WJX74_002329</name>
</gene>
<comment type="caution">
    <text evidence="2">The sequence shown here is derived from an EMBL/GenBank/DDBJ whole genome shotgun (WGS) entry which is preliminary data.</text>
</comment>
<feature type="compositionally biased region" description="Basic and acidic residues" evidence="1">
    <location>
        <begin position="52"/>
        <end position="65"/>
    </location>
</feature>
<evidence type="ECO:0008006" key="4">
    <source>
        <dbReference type="Google" id="ProtNLM"/>
    </source>
</evidence>
<proteinExistence type="predicted"/>
<sequence length="324" mass="37388">MTTPVSPTVPQGPFPPPQEFQQANAEYARTTVGEEDLQAFKDLNLTQQPDYKAGDKHKAYERQESTDSTTSMDSEYEDGPPRQEEFGDYEADGKFIENQGPQLVKLFPKFRLKKYLKHLILPSESDTPLQFYTKRIGFNNIVVMNGFSKEGPVAYHIDVQKVSFGWNVLIHKGPNAEGPCIMKLTKKKAIWDKNAQMVITDQQVPPTGLDTILKHPHLCTTNINVFEYAGRKYEWYHRRLVGDVYICYDAESRDVMAMCKLRFDIKAVKQIITAWGLRINGEIEIYDKAKFMSDIIIATLMAELEWRKHQNKWFQILLWIVTSP</sequence>
<name>A0AAW1RY37_9CHLO</name>
<dbReference type="EMBL" id="JALJOS010000005">
    <property type="protein sequence ID" value="KAK9838737.1"/>
    <property type="molecule type" value="Genomic_DNA"/>
</dbReference>
<feature type="region of interest" description="Disordered" evidence="1">
    <location>
        <begin position="1"/>
        <end position="20"/>
    </location>
</feature>
<dbReference type="Proteomes" id="UP001438707">
    <property type="component" value="Unassembled WGS sequence"/>
</dbReference>
<evidence type="ECO:0000313" key="2">
    <source>
        <dbReference type="EMBL" id="KAK9838737.1"/>
    </source>
</evidence>
<organism evidence="2 3">
    <name type="scientific">Apatococcus lobatus</name>
    <dbReference type="NCBI Taxonomy" id="904363"/>
    <lineage>
        <taxon>Eukaryota</taxon>
        <taxon>Viridiplantae</taxon>
        <taxon>Chlorophyta</taxon>
        <taxon>core chlorophytes</taxon>
        <taxon>Trebouxiophyceae</taxon>
        <taxon>Chlorellales</taxon>
        <taxon>Chlorellaceae</taxon>
        <taxon>Apatococcus</taxon>
    </lineage>
</organism>